<evidence type="ECO:0000256" key="1">
    <source>
        <dbReference type="SAM" id="MobiDB-lite"/>
    </source>
</evidence>
<gene>
    <name evidence="3" type="ORF">CYMTET_26243</name>
</gene>
<reference evidence="3 4" key="1">
    <citation type="journal article" date="2015" name="Genome Biol. Evol.">
        <title>Comparative Genomics of a Bacterivorous Green Alga Reveals Evolutionary Causalities and Consequences of Phago-Mixotrophic Mode of Nutrition.</title>
        <authorList>
            <person name="Burns J.A."/>
            <person name="Paasch A."/>
            <person name="Narechania A."/>
            <person name="Kim E."/>
        </authorList>
    </citation>
    <scope>NUCLEOTIDE SEQUENCE [LARGE SCALE GENOMIC DNA]</scope>
    <source>
        <strain evidence="3 4">PLY_AMNH</strain>
    </source>
</reference>
<dbReference type="Proteomes" id="UP001190700">
    <property type="component" value="Unassembled WGS sequence"/>
</dbReference>
<dbReference type="Gene3D" id="3.40.50.150">
    <property type="entry name" value="Vaccinia Virus protein VP39"/>
    <property type="match status" value="1"/>
</dbReference>
<keyword evidence="4" id="KW-1185">Reference proteome</keyword>
<feature type="region of interest" description="Disordered" evidence="1">
    <location>
        <begin position="30"/>
        <end position="67"/>
    </location>
</feature>
<dbReference type="PANTHER" id="PTHR37909:SF1">
    <property type="entry name" value="S-ADENOSYL-L-METHIONINE-DEPENDENT METHYLTRANSFERASES SUPERFAMILY PROTEIN"/>
    <property type="match status" value="1"/>
</dbReference>
<keyword evidence="2" id="KW-0732">Signal</keyword>
<evidence type="ECO:0000313" key="3">
    <source>
        <dbReference type="EMBL" id="KAK3265050.1"/>
    </source>
</evidence>
<feature type="chain" id="PRO_5042169356" evidence="2">
    <location>
        <begin position="22"/>
        <end position="317"/>
    </location>
</feature>
<dbReference type="InterPro" id="IPR029063">
    <property type="entry name" value="SAM-dependent_MTases_sf"/>
</dbReference>
<evidence type="ECO:0000256" key="2">
    <source>
        <dbReference type="SAM" id="SignalP"/>
    </source>
</evidence>
<dbReference type="SUPFAM" id="SSF53335">
    <property type="entry name" value="S-adenosyl-L-methionine-dependent methyltransferases"/>
    <property type="match status" value="1"/>
</dbReference>
<feature type="signal peptide" evidence="2">
    <location>
        <begin position="1"/>
        <end position="21"/>
    </location>
</feature>
<protein>
    <submittedName>
        <fullName evidence="3">Uncharacterized protein</fullName>
    </submittedName>
</protein>
<dbReference type="AlphaFoldDB" id="A0AAE0FSX0"/>
<proteinExistence type="predicted"/>
<sequence>MLRALLFTLVSLQYAPNLSNAQLVNWPGASGPTVPRRSGSITGGSRSGRGATSRHSPYSCSPHEKSELGIPRSATCVATTLKPRKRHATTSPGDKTLDPYYVDLTLFKNTLPPLQTRDWLGKLLQARGYKTGLEVGVQEARFSEILLRSWPSAEKFYLLDAWTYQKNYVDGANVGQREQNKVMEHASRRVARYQDRNKTRVELIRGFSTEKAPTFRDRSLDFIYLDARHDFCAVREDMEAYWPKVACGGILAGHDYMSADEVQKSHSGEDWSLCSDNRRHLGAVRAAVDDFSIRHRVQFLITYREDSYNTWYMQKTC</sequence>
<dbReference type="EMBL" id="LGRX02014183">
    <property type="protein sequence ID" value="KAK3265050.1"/>
    <property type="molecule type" value="Genomic_DNA"/>
</dbReference>
<organism evidence="3 4">
    <name type="scientific">Cymbomonas tetramitiformis</name>
    <dbReference type="NCBI Taxonomy" id="36881"/>
    <lineage>
        <taxon>Eukaryota</taxon>
        <taxon>Viridiplantae</taxon>
        <taxon>Chlorophyta</taxon>
        <taxon>Pyramimonadophyceae</taxon>
        <taxon>Pyramimonadales</taxon>
        <taxon>Pyramimonadaceae</taxon>
        <taxon>Cymbomonas</taxon>
    </lineage>
</organism>
<dbReference type="Pfam" id="PF13578">
    <property type="entry name" value="Methyltransf_24"/>
    <property type="match status" value="1"/>
</dbReference>
<evidence type="ECO:0000313" key="4">
    <source>
        <dbReference type="Proteomes" id="UP001190700"/>
    </source>
</evidence>
<comment type="caution">
    <text evidence="3">The sequence shown here is derived from an EMBL/GenBank/DDBJ whole genome shotgun (WGS) entry which is preliminary data.</text>
</comment>
<dbReference type="PANTHER" id="PTHR37909">
    <property type="entry name" value="S-ADENOSYL-L-METHIONINE-DEPENDENT METHYLTRANSFERASES SUPERFAMILY PROTEIN"/>
    <property type="match status" value="1"/>
</dbReference>
<name>A0AAE0FSX0_9CHLO</name>
<accession>A0AAE0FSX0</accession>